<dbReference type="Gene3D" id="3.30.420.10">
    <property type="entry name" value="Ribonuclease H-like superfamily/Ribonuclease H"/>
    <property type="match status" value="1"/>
</dbReference>
<evidence type="ECO:0000259" key="13">
    <source>
        <dbReference type="Pfam" id="PF07727"/>
    </source>
</evidence>
<dbReference type="SUPFAM" id="SSF53098">
    <property type="entry name" value="Ribonuclease H-like"/>
    <property type="match status" value="1"/>
</dbReference>
<reference evidence="15" key="1">
    <citation type="submission" date="2021-03" db="EMBL/GenBank/DDBJ databases">
        <title>Draft genome sequence of rust myrtle Austropuccinia psidii MF-1, a brazilian biotype.</title>
        <authorList>
            <person name="Quecine M.C."/>
            <person name="Pachon D.M.R."/>
            <person name="Bonatelli M.L."/>
            <person name="Correr F.H."/>
            <person name="Franceschini L.M."/>
            <person name="Leite T.F."/>
            <person name="Margarido G.R.A."/>
            <person name="Almeida C.A."/>
            <person name="Ferrarezi J.A."/>
            <person name="Labate C.A."/>
        </authorList>
    </citation>
    <scope>NUCLEOTIDE SEQUENCE</scope>
    <source>
        <strain evidence="15">MF-1</strain>
    </source>
</reference>
<evidence type="ECO:0000313" key="15">
    <source>
        <dbReference type="EMBL" id="MBW0504307.1"/>
    </source>
</evidence>
<sequence>MCTVPFKDQFEHVSHTLDCVHIDLVGHITPPSVSGFCYFSTIEDQATSYKIIQLLKHKSDAFDQFVIVKKEMEMLHDWLLKKLVSDCGGELLNEKFQKPLETHGFIHVNSNLPNTSWADAINTSTALFNLVPTPSRAVVLIPKHHRDWKLGPVGAEGIIIGYENDNSSYRILCLSDKKILISRHAKFDETVFPTLKKNPQPHDQSALEWGNQPSRTEMVDSVHPVRTELVDKPQPEEPSVIPEEAQEMLDEPLSSSDESLEDFSQDPPVINSCLRVIGPRHPTIYLADISKSNILPFGQRLRVLVTSVDDCPRTYKKELVSANRALWASAIRKELQSMNDLKVWDIFYLNPDYKLVRTTWVFRIKCNHLNKIVKHKARLCAQGFTQTLGLDFDITYAPTG</sequence>
<feature type="region of interest" description="Disordered" evidence="12">
    <location>
        <begin position="194"/>
        <end position="213"/>
    </location>
</feature>
<evidence type="ECO:0000256" key="5">
    <source>
        <dbReference type="ARBA" id="ARBA00022801"/>
    </source>
</evidence>
<gene>
    <name evidence="15" type="ORF">O181_044022</name>
</gene>
<dbReference type="GO" id="GO:0046872">
    <property type="term" value="F:metal ion binding"/>
    <property type="evidence" value="ECO:0007669"/>
    <property type="project" value="UniProtKB-KW"/>
</dbReference>
<keyword evidence="1" id="KW-0548">Nucleotidyltransferase</keyword>
<evidence type="ECO:0000256" key="1">
    <source>
        <dbReference type="ARBA" id="ARBA00022695"/>
    </source>
</evidence>
<proteinExistence type="predicted"/>
<dbReference type="EMBL" id="AVOT02017856">
    <property type="protein sequence ID" value="MBW0504307.1"/>
    <property type="molecule type" value="Genomic_DNA"/>
</dbReference>
<evidence type="ECO:0000256" key="9">
    <source>
        <dbReference type="ARBA" id="ARBA00022932"/>
    </source>
</evidence>
<keyword evidence="8" id="KW-0695">RNA-directed DNA polymerase</keyword>
<evidence type="ECO:0000256" key="2">
    <source>
        <dbReference type="ARBA" id="ARBA00022722"/>
    </source>
</evidence>
<keyword evidence="9" id="KW-0808">Transferase</keyword>
<keyword evidence="4" id="KW-0255">Endonuclease</keyword>
<dbReference type="GO" id="GO:0016787">
    <property type="term" value="F:hydrolase activity"/>
    <property type="evidence" value="ECO:0007669"/>
    <property type="project" value="UniProtKB-KW"/>
</dbReference>
<dbReference type="AlphaFoldDB" id="A0A9Q3DLP1"/>
<dbReference type="OrthoDB" id="1426048at2759"/>
<dbReference type="PANTHER" id="PTHR42648">
    <property type="entry name" value="TRANSPOSASE, PUTATIVE-RELATED"/>
    <property type="match status" value="1"/>
</dbReference>
<keyword evidence="9" id="KW-0239">DNA-directed DNA polymerase</keyword>
<evidence type="ECO:0000256" key="4">
    <source>
        <dbReference type="ARBA" id="ARBA00022759"/>
    </source>
</evidence>
<keyword evidence="2" id="KW-0540">Nuclease</keyword>
<dbReference type="InterPro" id="IPR057670">
    <property type="entry name" value="SH3_retrovirus"/>
</dbReference>
<evidence type="ECO:0000256" key="3">
    <source>
        <dbReference type="ARBA" id="ARBA00022723"/>
    </source>
</evidence>
<evidence type="ECO:0008006" key="17">
    <source>
        <dbReference type="Google" id="ProtNLM"/>
    </source>
</evidence>
<evidence type="ECO:0000256" key="12">
    <source>
        <dbReference type="SAM" id="MobiDB-lite"/>
    </source>
</evidence>
<dbReference type="Proteomes" id="UP000765509">
    <property type="component" value="Unassembled WGS sequence"/>
</dbReference>
<name>A0A9Q3DLP1_9BASI</name>
<dbReference type="GO" id="GO:0004519">
    <property type="term" value="F:endonuclease activity"/>
    <property type="evidence" value="ECO:0007669"/>
    <property type="project" value="UniProtKB-KW"/>
</dbReference>
<dbReference type="Pfam" id="PF07727">
    <property type="entry name" value="RVT_2"/>
    <property type="match status" value="1"/>
</dbReference>
<accession>A0A9Q3DLP1</accession>
<evidence type="ECO:0000256" key="7">
    <source>
        <dbReference type="ARBA" id="ARBA00022908"/>
    </source>
</evidence>
<keyword evidence="10" id="KW-0233">DNA recombination</keyword>
<dbReference type="InterPro" id="IPR039537">
    <property type="entry name" value="Retrotran_Ty1/copia-like"/>
</dbReference>
<evidence type="ECO:0000313" key="16">
    <source>
        <dbReference type="Proteomes" id="UP000765509"/>
    </source>
</evidence>
<keyword evidence="6" id="KW-0460">Magnesium</keyword>
<dbReference type="InterPro" id="IPR036397">
    <property type="entry name" value="RNaseH_sf"/>
</dbReference>
<keyword evidence="11" id="KW-0511">Multifunctional enzyme</keyword>
<dbReference type="GO" id="GO:0015074">
    <property type="term" value="P:DNA integration"/>
    <property type="evidence" value="ECO:0007669"/>
    <property type="project" value="UniProtKB-KW"/>
</dbReference>
<dbReference type="InterPro" id="IPR013103">
    <property type="entry name" value="RVT_2"/>
</dbReference>
<evidence type="ECO:0000256" key="11">
    <source>
        <dbReference type="ARBA" id="ARBA00023268"/>
    </source>
</evidence>
<evidence type="ECO:0000259" key="14">
    <source>
        <dbReference type="Pfam" id="PF25597"/>
    </source>
</evidence>
<feature type="domain" description="Reverse transcriptase Ty1/copia-type" evidence="13">
    <location>
        <begin position="342"/>
        <end position="398"/>
    </location>
</feature>
<dbReference type="GO" id="GO:0003676">
    <property type="term" value="F:nucleic acid binding"/>
    <property type="evidence" value="ECO:0007669"/>
    <property type="project" value="InterPro"/>
</dbReference>
<protein>
    <recommendedName>
        <fullName evidence="17">Reverse transcriptase Ty1/copia-type domain-containing protein</fullName>
    </recommendedName>
</protein>
<keyword evidence="3" id="KW-0479">Metal-binding</keyword>
<dbReference type="GO" id="GO:0003964">
    <property type="term" value="F:RNA-directed DNA polymerase activity"/>
    <property type="evidence" value="ECO:0007669"/>
    <property type="project" value="UniProtKB-KW"/>
</dbReference>
<keyword evidence="16" id="KW-1185">Reference proteome</keyword>
<evidence type="ECO:0000256" key="10">
    <source>
        <dbReference type="ARBA" id="ARBA00023172"/>
    </source>
</evidence>
<comment type="caution">
    <text evidence="15">The sequence shown here is derived from an EMBL/GenBank/DDBJ whole genome shotgun (WGS) entry which is preliminary data.</text>
</comment>
<keyword evidence="7" id="KW-0229">DNA integration</keyword>
<organism evidence="15 16">
    <name type="scientific">Austropuccinia psidii MF-1</name>
    <dbReference type="NCBI Taxonomy" id="1389203"/>
    <lineage>
        <taxon>Eukaryota</taxon>
        <taxon>Fungi</taxon>
        <taxon>Dikarya</taxon>
        <taxon>Basidiomycota</taxon>
        <taxon>Pucciniomycotina</taxon>
        <taxon>Pucciniomycetes</taxon>
        <taxon>Pucciniales</taxon>
        <taxon>Sphaerophragmiaceae</taxon>
        <taxon>Austropuccinia</taxon>
    </lineage>
</organism>
<dbReference type="InterPro" id="IPR012337">
    <property type="entry name" value="RNaseH-like_sf"/>
</dbReference>
<dbReference type="GO" id="GO:0006310">
    <property type="term" value="P:DNA recombination"/>
    <property type="evidence" value="ECO:0007669"/>
    <property type="project" value="UniProtKB-KW"/>
</dbReference>
<dbReference type="Pfam" id="PF25597">
    <property type="entry name" value="SH3_retrovirus"/>
    <property type="match status" value="1"/>
</dbReference>
<dbReference type="PANTHER" id="PTHR42648:SF11">
    <property type="entry name" value="TRANSPOSON TY4-P GAG-POL POLYPROTEIN"/>
    <property type="match status" value="1"/>
</dbReference>
<feature type="domain" description="Retroviral polymerase SH3-like" evidence="14">
    <location>
        <begin position="135"/>
        <end position="197"/>
    </location>
</feature>
<evidence type="ECO:0000256" key="6">
    <source>
        <dbReference type="ARBA" id="ARBA00022842"/>
    </source>
</evidence>
<keyword evidence="5" id="KW-0378">Hydrolase</keyword>
<dbReference type="GO" id="GO:0003887">
    <property type="term" value="F:DNA-directed DNA polymerase activity"/>
    <property type="evidence" value="ECO:0007669"/>
    <property type="project" value="UniProtKB-KW"/>
</dbReference>
<evidence type="ECO:0000256" key="8">
    <source>
        <dbReference type="ARBA" id="ARBA00022918"/>
    </source>
</evidence>